<feature type="transmembrane region" description="Helical" evidence="8">
    <location>
        <begin position="151"/>
        <end position="171"/>
    </location>
</feature>
<keyword evidence="3" id="KW-0378">Hydrolase</keyword>
<dbReference type="InterPro" id="IPR000326">
    <property type="entry name" value="PAP2/HPO"/>
</dbReference>
<proteinExistence type="inferred from homology"/>
<reference evidence="10 11" key="1">
    <citation type="journal article" date="2021" name="Nat. Plants">
        <title>The Taxus genome provides insights into paclitaxel biosynthesis.</title>
        <authorList>
            <person name="Xiong X."/>
            <person name="Gou J."/>
            <person name="Liao Q."/>
            <person name="Li Y."/>
            <person name="Zhou Q."/>
            <person name="Bi G."/>
            <person name="Li C."/>
            <person name="Du R."/>
            <person name="Wang X."/>
            <person name="Sun T."/>
            <person name="Guo L."/>
            <person name="Liang H."/>
            <person name="Lu P."/>
            <person name="Wu Y."/>
            <person name="Zhang Z."/>
            <person name="Ro D.K."/>
            <person name="Shang Y."/>
            <person name="Huang S."/>
            <person name="Yan J."/>
        </authorList>
    </citation>
    <scope>NUCLEOTIDE SEQUENCE [LARGE SCALE GENOMIC DNA]</scope>
    <source>
        <strain evidence="10">Ta-2019</strain>
    </source>
</reference>
<keyword evidence="4" id="KW-0256">Endoplasmic reticulum</keyword>
<dbReference type="Proteomes" id="UP000824469">
    <property type="component" value="Unassembled WGS sequence"/>
</dbReference>
<organism evidence="10 11">
    <name type="scientific">Taxus chinensis</name>
    <name type="common">Chinese yew</name>
    <name type="synonym">Taxus wallichiana var. chinensis</name>
    <dbReference type="NCBI Taxonomy" id="29808"/>
    <lineage>
        <taxon>Eukaryota</taxon>
        <taxon>Viridiplantae</taxon>
        <taxon>Streptophyta</taxon>
        <taxon>Embryophyta</taxon>
        <taxon>Tracheophyta</taxon>
        <taxon>Spermatophyta</taxon>
        <taxon>Pinopsida</taxon>
        <taxon>Pinidae</taxon>
        <taxon>Conifers II</taxon>
        <taxon>Cupressales</taxon>
        <taxon>Taxaceae</taxon>
        <taxon>Taxus</taxon>
    </lineage>
</organism>
<dbReference type="PANTHER" id="PTHR14969:SF28">
    <property type="entry name" value="DIHYDROSPHINGOSINE 1-PHOSPHATE PHOSPHATASE LCB3-RELATED"/>
    <property type="match status" value="1"/>
</dbReference>
<evidence type="ECO:0000256" key="3">
    <source>
        <dbReference type="ARBA" id="ARBA00022801"/>
    </source>
</evidence>
<dbReference type="SUPFAM" id="SSF48317">
    <property type="entry name" value="Acid phosphatase/Vanadium-dependent haloperoxidase"/>
    <property type="match status" value="1"/>
</dbReference>
<keyword evidence="2 8" id="KW-0812">Transmembrane</keyword>
<dbReference type="GO" id="GO:0005789">
    <property type="term" value="C:endoplasmic reticulum membrane"/>
    <property type="evidence" value="ECO:0007669"/>
    <property type="project" value="UniProtKB-SubCell"/>
</dbReference>
<keyword evidence="11" id="KW-1185">Reference proteome</keyword>
<feature type="non-terminal residue" evidence="10">
    <location>
        <position position="1"/>
    </location>
</feature>
<keyword evidence="6 8" id="KW-0472">Membrane</keyword>
<dbReference type="AlphaFoldDB" id="A0AA38GQD4"/>
<accession>A0AA38GQD4</accession>
<evidence type="ECO:0000256" key="4">
    <source>
        <dbReference type="ARBA" id="ARBA00022824"/>
    </source>
</evidence>
<gene>
    <name evidence="10" type="ORF">KI387_006919</name>
</gene>
<evidence type="ECO:0000259" key="9">
    <source>
        <dbReference type="SMART" id="SM00014"/>
    </source>
</evidence>
<keyword evidence="5 8" id="KW-1133">Transmembrane helix</keyword>
<feature type="domain" description="Phosphatidic acid phosphatase type 2/haloperoxidase" evidence="9">
    <location>
        <begin position="69"/>
        <end position="194"/>
    </location>
</feature>
<protein>
    <recommendedName>
        <fullName evidence="9">Phosphatidic acid phosphatase type 2/haloperoxidase domain-containing protein</fullName>
    </recommendedName>
</protein>
<dbReference type="Gene3D" id="1.20.144.10">
    <property type="entry name" value="Phosphatidic acid phosphatase type 2/haloperoxidase"/>
    <property type="match status" value="1"/>
</dbReference>
<evidence type="ECO:0000256" key="8">
    <source>
        <dbReference type="SAM" id="Phobius"/>
    </source>
</evidence>
<dbReference type="EMBL" id="JAHRHJ020000002">
    <property type="protein sequence ID" value="KAH9326741.1"/>
    <property type="molecule type" value="Genomic_DNA"/>
</dbReference>
<evidence type="ECO:0000313" key="10">
    <source>
        <dbReference type="EMBL" id="KAH9326741.1"/>
    </source>
</evidence>
<evidence type="ECO:0000256" key="1">
    <source>
        <dbReference type="ARBA" id="ARBA00004477"/>
    </source>
</evidence>
<evidence type="ECO:0000256" key="5">
    <source>
        <dbReference type="ARBA" id="ARBA00022989"/>
    </source>
</evidence>
<feature type="transmembrane region" description="Helical" evidence="8">
    <location>
        <begin position="177"/>
        <end position="196"/>
    </location>
</feature>
<feature type="non-terminal residue" evidence="10">
    <location>
        <position position="248"/>
    </location>
</feature>
<evidence type="ECO:0000256" key="7">
    <source>
        <dbReference type="ARBA" id="ARBA00038324"/>
    </source>
</evidence>
<dbReference type="InterPro" id="IPR036938">
    <property type="entry name" value="PAP2/HPO_sf"/>
</dbReference>
<evidence type="ECO:0000256" key="2">
    <source>
        <dbReference type="ARBA" id="ARBA00022692"/>
    </source>
</evidence>
<dbReference type="GO" id="GO:0042392">
    <property type="term" value="F:sphingosine-1-phosphate phosphatase activity"/>
    <property type="evidence" value="ECO:0007669"/>
    <property type="project" value="TreeGrafter"/>
</dbReference>
<dbReference type="Pfam" id="PF01569">
    <property type="entry name" value="PAP2"/>
    <property type="match status" value="1"/>
</dbReference>
<comment type="similarity">
    <text evidence="7">Belongs to the type 2 lipid phosphate phosphatase family.</text>
</comment>
<dbReference type="OMA" id="WFIATIY"/>
<evidence type="ECO:0000256" key="6">
    <source>
        <dbReference type="ARBA" id="ARBA00023136"/>
    </source>
</evidence>
<evidence type="ECO:0000313" key="11">
    <source>
        <dbReference type="Proteomes" id="UP000824469"/>
    </source>
</evidence>
<feature type="transmembrane region" description="Helical" evidence="8">
    <location>
        <begin position="203"/>
        <end position="225"/>
    </location>
</feature>
<sequence length="248" mass="27770">LTNLTVRFRSLTQPFVTAHVHKGTNFILNVQRLKHPLLDAFFAYVSSIVSVTFYTCFLPLLFWSGHCKLGRQMTLLMAFCNYTGNCFKDVVSAPRPPSPPVRRLTTTEHEKEIAFEYGLPSSHTLNTIGLSGYLLYYVINYNFIDGYAQKLVAISLFLILVFLIGLGRIYLGMHTPIDVVGGAVLGTAILFFWLSVHESIDTFVISGKNVTSFWASFTFVMLFAYPTPELPTPSFEFHTAFNGVALGV</sequence>
<dbReference type="SMART" id="SM00014">
    <property type="entry name" value="acidPPc"/>
    <property type="match status" value="1"/>
</dbReference>
<dbReference type="PANTHER" id="PTHR14969">
    <property type="entry name" value="SPHINGOSINE-1-PHOSPHATE PHOSPHOHYDROLASE"/>
    <property type="match status" value="1"/>
</dbReference>
<comment type="subcellular location">
    <subcellularLocation>
        <location evidence="1">Endoplasmic reticulum membrane</location>
        <topology evidence="1">Multi-pass membrane protein</topology>
    </subcellularLocation>
</comment>
<name>A0AA38GQD4_TAXCH</name>
<feature type="transmembrane region" description="Helical" evidence="8">
    <location>
        <begin position="41"/>
        <end position="63"/>
    </location>
</feature>
<comment type="caution">
    <text evidence="10">The sequence shown here is derived from an EMBL/GenBank/DDBJ whole genome shotgun (WGS) entry which is preliminary data.</text>
</comment>